<name>I0JL27_HALH3</name>
<protein>
    <submittedName>
        <fullName evidence="1">Uncharacterized protein</fullName>
    </submittedName>
</protein>
<evidence type="ECO:0000313" key="2">
    <source>
        <dbReference type="Proteomes" id="UP000007397"/>
    </source>
</evidence>
<dbReference type="AlphaFoldDB" id="I0JL27"/>
<dbReference type="HOGENOM" id="CLU_3365285_0_0_9"/>
<dbReference type="KEGG" id="hhd:HBHAL_2503"/>
<sequence>MEINKVLFLLMGGESGKCGYTTLKKGMKNRFLHNV</sequence>
<organism evidence="1 2">
    <name type="scientific">Halobacillus halophilus (strain ATCC 35676 / DSM 2266 / JCM 20832 / KCTC 3685 / LMG 17431 / NBRC 102448 / NCIMB 2269)</name>
    <name type="common">Sporosarcina halophila</name>
    <dbReference type="NCBI Taxonomy" id="866895"/>
    <lineage>
        <taxon>Bacteria</taxon>
        <taxon>Bacillati</taxon>
        <taxon>Bacillota</taxon>
        <taxon>Bacilli</taxon>
        <taxon>Bacillales</taxon>
        <taxon>Bacillaceae</taxon>
        <taxon>Halobacillus</taxon>
    </lineage>
</organism>
<proteinExistence type="predicted"/>
<accession>I0JL27</accession>
<dbReference type="EMBL" id="HE717023">
    <property type="protein sequence ID" value="CCG44847.1"/>
    <property type="molecule type" value="Genomic_DNA"/>
</dbReference>
<dbReference type="Proteomes" id="UP000007397">
    <property type="component" value="Chromosome"/>
</dbReference>
<reference evidence="1 2" key="1">
    <citation type="journal article" date="2013" name="Environ. Microbiol.">
        <title>Chloride and organic osmolytes: a hybrid strategy to cope with elevated salinities by the moderately halophilic, chloride-dependent bacterium Halobacillus halophilus.</title>
        <authorList>
            <person name="Saum S.H."/>
            <person name="Pfeiffer F."/>
            <person name="Palm P."/>
            <person name="Rampp M."/>
            <person name="Schuster S.C."/>
            <person name="Muller V."/>
            <person name="Oesterhelt D."/>
        </authorList>
    </citation>
    <scope>NUCLEOTIDE SEQUENCE [LARGE SCALE GENOMIC DNA]</scope>
    <source>
        <strain evidence="2">ATCC 35676 / DSM 2266 / JCM 20832 / KCTC 3685 / LMG 17431 / NBRC 102448 / NCIMB 2269</strain>
    </source>
</reference>
<keyword evidence="2" id="KW-1185">Reference proteome</keyword>
<evidence type="ECO:0000313" key="1">
    <source>
        <dbReference type="EMBL" id="CCG44847.1"/>
    </source>
</evidence>
<gene>
    <name evidence="1" type="ordered locus">HBHAL_2503</name>
</gene>